<evidence type="ECO:0000313" key="2">
    <source>
        <dbReference type="EMBL" id="CAK0827979.1"/>
    </source>
</evidence>
<evidence type="ECO:0008006" key="4">
    <source>
        <dbReference type="Google" id="ProtNLM"/>
    </source>
</evidence>
<keyword evidence="1" id="KW-0732">Signal</keyword>
<evidence type="ECO:0000256" key="1">
    <source>
        <dbReference type="SAM" id="SignalP"/>
    </source>
</evidence>
<accession>A0ABN9S802</accession>
<feature type="chain" id="PRO_5046219251" description="Phospholipase B-like" evidence="1">
    <location>
        <begin position="17"/>
        <end position="315"/>
    </location>
</feature>
<sequence>MLIAAICLLHLVQAAALKLDDRPRSLPVILVHIHKGFGSWACQQAAFSNGESVVAPAENCNWIPHDTHARSIEGHTVANTIAELRVKHMTSGGFTFGMIERPLWAEDYRWTHFHYAVLMRHPLKEMDSNLNYEIARDDHKDAWWSLSSLKRALGLDPDSKGDDWLDLLLSMIQHRKQGRLLNNYGWSSWKALDNFKIRVLVAEAWTLPPGGVNRTHLEMAVERLNKFYAVGAADEDDVIDANCQLFDRLRWTNVSASLKVNTAPFAKLNLTRGREEVLRRLNALDFELYEHARALAEEGQGPARRRPRRFLHLVE</sequence>
<dbReference type="Gene3D" id="3.40.50.300">
    <property type="entry name" value="P-loop containing nucleotide triphosphate hydrolases"/>
    <property type="match status" value="1"/>
</dbReference>
<proteinExistence type="predicted"/>
<gene>
    <name evidence="2" type="ORF">PCOR1329_LOCUS27366</name>
</gene>
<evidence type="ECO:0000313" key="3">
    <source>
        <dbReference type="Proteomes" id="UP001189429"/>
    </source>
</evidence>
<keyword evidence="3" id="KW-1185">Reference proteome</keyword>
<dbReference type="Proteomes" id="UP001189429">
    <property type="component" value="Unassembled WGS sequence"/>
</dbReference>
<reference evidence="2" key="1">
    <citation type="submission" date="2023-10" db="EMBL/GenBank/DDBJ databases">
        <authorList>
            <person name="Chen Y."/>
            <person name="Shah S."/>
            <person name="Dougan E. K."/>
            <person name="Thang M."/>
            <person name="Chan C."/>
        </authorList>
    </citation>
    <scope>NUCLEOTIDE SEQUENCE [LARGE SCALE GENOMIC DNA]</scope>
</reference>
<feature type="signal peptide" evidence="1">
    <location>
        <begin position="1"/>
        <end position="16"/>
    </location>
</feature>
<name>A0ABN9S802_9DINO</name>
<protein>
    <recommendedName>
        <fullName evidence="4">Phospholipase B-like</fullName>
    </recommendedName>
</protein>
<dbReference type="InterPro" id="IPR027417">
    <property type="entry name" value="P-loop_NTPase"/>
</dbReference>
<comment type="caution">
    <text evidence="2">The sequence shown here is derived from an EMBL/GenBank/DDBJ whole genome shotgun (WGS) entry which is preliminary data.</text>
</comment>
<organism evidence="2 3">
    <name type="scientific">Prorocentrum cordatum</name>
    <dbReference type="NCBI Taxonomy" id="2364126"/>
    <lineage>
        <taxon>Eukaryota</taxon>
        <taxon>Sar</taxon>
        <taxon>Alveolata</taxon>
        <taxon>Dinophyceae</taxon>
        <taxon>Prorocentrales</taxon>
        <taxon>Prorocentraceae</taxon>
        <taxon>Prorocentrum</taxon>
    </lineage>
</organism>
<dbReference type="EMBL" id="CAUYUJ010009902">
    <property type="protein sequence ID" value="CAK0827979.1"/>
    <property type="molecule type" value="Genomic_DNA"/>
</dbReference>